<feature type="domain" description="Flavodoxin-like fold" evidence="3">
    <location>
        <begin position="1"/>
        <end position="180"/>
    </location>
</feature>
<dbReference type="Proteomes" id="UP001254257">
    <property type="component" value="Unassembled WGS sequence"/>
</dbReference>
<name>A0ABU3S7T4_9HYPH</name>
<protein>
    <submittedName>
        <fullName evidence="4">NAD(P)H-dependent oxidoreductase</fullName>
        <ecNumber evidence="4">1.-.-.-</ecNumber>
    </submittedName>
</protein>
<accession>A0ABU3S7T4</accession>
<dbReference type="PANTHER" id="PTHR10204">
    <property type="entry name" value="NAD P H OXIDOREDUCTASE-RELATED"/>
    <property type="match status" value="1"/>
</dbReference>
<dbReference type="EMBL" id="JAWDID010000017">
    <property type="protein sequence ID" value="MDU0340852.1"/>
    <property type="molecule type" value="Genomic_DNA"/>
</dbReference>
<sequence length="200" mass="21849">MKVLIVTAEPRGRSFAAKLAELYVDGLGACREVETEWLDLLAIGFDPRLRAEDLALYRGIGPVPDDVRREQHRIEAADVVILAFPIYWWSLPAVLKGWIDRVFTKGWAFETAVSPKPLAGKSVRLIATGGAGPRAYDKHGYRAAITAQIEHGVFHFSGIEDVATHLFLEVEGADPAARERDLATAFTLGASLPCRALIAA</sequence>
<keyword evidence="5" id="KW-1185">Reference proteome</keyword>
<dbReference type="Gene3D" id="3.40.50.360">
    <property type="match status" value="1"/>
</dbReference>
<dbReference type="GO" id="GO:0016491">
    <property type="term" value="F:oxidoreductase activity"/>
    <property type="evidence" value="ECO:0007669"/>
    <property type="project" value="UniProtKB-KW"/>
</dbReference>
<keyword evidence="2 4" id="KW-0560">Oxidoreductase</keyword>
<dbReference type="Pfam" id="PF02525">
    <property type="entry name" value="Flavodoxin_2"/>
    <property type="match status" value="1"/>
</dbReference>
<dbReference type="InterPro" id="IPR051545">
    <property type="entry name" value="NAD(P)H_dehydrogenase_qn"/>
</dbReference>
<organism evidence="4 5">
    <name type="scientific">Bosea rubneri</name>
    <dbReference type="NCBI Taxonomy" id="3075434"/>
    <lineage>
        <taxon>Bacteria</taxon>
        <taxon>Pseudomonadati</taxon>
        <taxon>Pseudomonadota</taxon>
        <taxon>Alphaproteobacteria</taxon>
        <taxon>Hyphomicrobiales</taxon>
        <taxon>Boseaceae</taxon>
        <taxon>Bosea</taxon>
    </lineage>
</organism>
<dbReference type="EC" id="1.-.-.-" evidence="4"/>
<evidence type="ECO:0000313" key="5">
    <source>
        <dbReference type="Proteomes" id="UP001254257"/>
    </source>
</evidence>
<gene>
    <name evidence="4" type="ORF">RKE40_13200</name>
</gene>
<evidence type="ECO:0000259" key="3">
    <source>
        <dbReference type="Pfam" id="PF02525"/>
    </source>
</evidence>
<dbReference type="SUPFAM" id="SSF52218">
    <property type="entry name" value="Flavoproteins"/>
    <property type="match status" value="1"/>
</dbReference>
<proteinExistence type="inferred from homology"/>
<dbReference type="PANTHER" id="PTHR10204:SF34">
    <property type="entry name" value="NAD(P)H DEHYDROGENASE [QUINONE] 1 ISOFORM 1"/>
    <property type="match status" value="1"/>
</dbReference>
<comment type="caution">
    <text evidence="4">The sequence shown here is derived from an EMBL/GenBank/DDBJ whole genome shotgun (WGS) entry which is preliminary data.</text>
</comment>
<reference evidence="4 5" key="1">
    <citation type="submission" date="2023-09" db="EMBL/GenBank/DDBJ databases">
        <title>Whole genome shotgun sequencing (WGS) of Bosea sp. ZW T0_25, isolated from stored onions (Allium cepa).</title>
        <authorList>
            <person name="Stoll D.A."/>
            <person name="Huch M."/>
        </authorList>
    </citation>
    <scope>NUCLEOTIDE SEQUENCE [LARGE SCALE GENOMIC DNA]</scope>
    <source>
        <strain evidence="4 5">ZW T0_25</strain>
    </source>
</reference>
<evidence type="ECO:0000313" key="4">
    <source>
        <dbReference type="EMBL" id="MDU0340852.1"/>
    </source>
</evidence>
<dbReference type="InterPro" id="IPR003680">
    <property type="entry name" value="Flavodoxin_fold"/>
</dbReference>
<comment type="similarity">
    <text evidence="1">Belongs to the NAD(P)H dehydrogenase (quinone) family.</text>
</comment>
<evidence type="ECO:0000256" key="1">
    <source>
        <dbReference type="ARBA" id="ARBA00006252"/>
    </source>
</evidence>
<dbReference type="RefSeq" id="WP_316018695.1">
    <property type="nucleotide sequence ID" value="NZ_JAWDID010000017.1"/>
</dbReference>
<evidence type="ECO:0000256" key="2">
    <source>
        <dbReference type="ARBA" id="ARBA00023002"/>
    </source>
</evidence>
<dbReference type="InterPro" id="IPR029039">
    <property type="entry name" value="Flavoprotein-like_sf"/>
</dbReference>